<protein>
    <submittedName>
        <fullName evidence="2">DUF1016 domain-containing protein</fullName>
    </submittedName>
</protein>
<gene>
    <name evidence="2" type="ORF">G3O08_01920</name>
</gene>
<accession>A0A7K3WMM9</accession>
<name>A0A7K3WMM9_9FLAO</name>
<sequence length="175" mass="20370">MKFTNLISVISETHSYLQAEAVNGLNSVWIRKLDTKAQAVLKNKELTFVNDCFQYNCNAGSVHYGRTLNRLLTARTWLIGFYIVEYEQNGEDRAKYGENLLKAIEENLTDQNDFVINQRRLREFRQFYLAYPQMWRSLSAILEVTSIWRSLTAISDEATNINILQLLTGEFENTK</sequence>
<evidence type="ECO:0000259" key="1">
    <source>
        <dbReference type="Pfam" id="PF17761"/>
    </source>
</evidence>
<reference evidence="2 3" key="1">
    <citation type="submission" date="2020-02" db="EMBL/GenBank/DDBJ databases">
        <title>Out from the shadows clarifying the taxonomy of the family Cryomorphaceae and related taxa by utilizing the GTDB taxonomic framework.</title>
        <authorList>
            <person name="Bowman J.P."/>
        </authorList>
    </citation>
    <scope>NUCLEOTIDE SEQUENCE [LARGE SCALE GENOMIC DNA]</scope>
    <source>
        <strain evidence="2 3">QSSC 1-22</strain>
    </source>
</reference>
<dbReference type="Proteomes" id="UP000486602">
    <property type="component" value="Unassembled WGS sequence"/>
</dbReference>
<keyword evidence="3" id="KW-1185">Reference proteome</keyword>
<evidence type="ECO:0000313" key="3">
    <source>
        <dbReference type="Proteomes" id="UP000486602"/>
    </source>
</evidence>
<proteinExistence type="predicted"/>
<organism evidence="2 3">
    <name type="scientific">Cryomorpha ignava</name>
    <dbReference type="NCBI Taxonomy" id="101383"/>
    <lineage>
        <taxon>Bacteria</taxon>
        <taxon>Pseudomonadati</taxon>
        <taxon>Bacteroidota</taxon>
        <taxon>Flavobacteriia</taxon>
        <taxon>Flavobacteriales</taxon>
        <taxon>Cryomorphaceae</taxon>
        <taxon>Cryomorpha</taxon>
    </lineage>
</organism>
<evidence type="ECO:0000313" key="2">
    <source>
        <dbReference type="EMBL" id="NEN22261.1"/>
    </source>
</evidence>
<feature type="domain" description="YhcG N-terminal" evidence="1">
    <location>
        <begin position="66"/>
        <end position="145"/>
    </location>
</feature>
<comment type="caution">
    <text evidence="2">The sequence shown here is derived from an EMBL/GenBank/DDBJ whole genome shotgun (WGS) entry which is preliminary data.</text>
</comment>
<dbReference type="Pfam" id="PF17761">
    <property type="entry name" value="DUF1016_N"/>
    <property type="match status" value="1"/>
</dbReference>
<dbReference type="InterPro" id="IPR041527">
    <property type="entry name" value="YhcG_N"/>
</dbReference>
<dbReference type="RefSeq" id="WP_163282979.1">
    <property type="nucleotide sequence ID" value="NZ_JAAGVY010000002.1"/>
</dbReference>
<dbReference type="EMBL" id="JAAGVY010000002">
    <property type="protein sequence ID" value="NEN22261.1"/>
    <property type="molecule type" value="Genomic_DNA"/>
</dbReference>
<dbReference type="AlphaFoldDB" id="A0A7K3WMM9"/>